<keyword evidence="3" id="KW-1185">Reference proteome</keyword>
<dbReference type="GeneID" id="85491605"/>
<protein>
    <submittedName>
        <fullName evidence="2">Uncharacterized protein</fullName>
    </submittedName>
</protein>
<dbReference type="AlphaFoldDB" id="A0AA48I1B7"/>
<dbReference type="KEGG" id="ccac:CcaHIS019_0104520"/>
<gene>
    <name evidence="2" type="ORF">CcaverHIS019_0104520</name>
</gene>
<reference evidence="2" key="1">
    <citation type="journal article" date="2023" name="BMC Genomics">
        <title>Chromosome-level genome assemblies of Cutaneotrichosporon spp. (Trichosporonales, Basidiomycota) reveal imbalanced evolution between nucleotide sequences and chromosome synteny.</title>
        <authorList>
            <person name="Kobayashi Y."/>
            <person name="Kayamori A."/>
            <person name="Aoki K."/>
            <person name="Shiwa Y."/>
            <person name="Matsutani M."/>
            <person name="Fujita N."/>
            <person name="Sugita T."/>
            <person name="Iwasaki W."/>
            <person name="Tanaka N."/>
            <person name="Takashima M."/>
        </authorList>
    </citation>
    <scope>NUCLEOTIDE SEQUENCE</scope>
    <source>
        <strain evidence="2">HIS019</strain>
    </source>
</reference>
<sequence length="540" mass="59422">MLGETIETLVRHREQAISALSEYIADLEEEGEQEDSCTVAKELLAVQKELLEGLRTGGINATPTEWHMEQIVSALTYHVDYDFKLAHVEAGNRDSSFYNARHHELIRRIVFTRRSSSLDSAELATPVNSLGCRPTEVLGQAMALAIGPGAVKAMAAAAHKHPRDGQDSQEKRTRKVVLVDNETGADHAPQRAEFDTSRTEMTESIASTDSDDFLPWHGENHQTFLSHCEAVAFALDAYITDLAKDDSELALGPATFAKGLLTTEQELIEVLATDEGASPTAWNMRENLTALANHVFNLECLQARFESSNPEMRFERKEEYEAARRTLFNEKILLARFQRASVPDGSHDPTAHDLASVPLRGKPRIPSRADSHASDNPGFDKEKGMTPTQDSRTKRFLSGIKTTAQTKALVQARNLMGRAVEGMEATTSKRGREAGDGENKAEYPSKVFLVEDGENEGGDDTKNKNGRDHRANMTKLVALQALSAAAHRSAAHAIALGAAKFQREWDDVAELEELRAIATSMKEARGAALEMYKATNDKEA</sequence>
<evidence type="ECO:0000313" key="3">
    <source>
        <dbReference type="Proteomes" id="UP001233271"/>
    </source>
</evidence>
<evidence type="ECO:0000256" key="1">
    <source>
        <dbReference type="SAM" id="MobiDB-lite"/>
    </source>
</evidence>
<proteinExistence type="predicted"/>
<name>A0AA48I1B7_9TREE</name>
<dbReference type="Proteomes" id="UP001233271">
    <property type="component" value="Chromosome 1"/>
</dbReference>
<dbReference type="RefSeq" id="XP_060453000.1">
    <property type="nucleotide sequence ID" value="XM_060600478.1"/>
</dbReference>
<organism evidence="2 3">
    <name type="scientific">Cutaneotrichosporon cavernicola</name>
    <dbReference type="NCBI Taxonomy" id="279322"/>
    <lineage>
        <taxon>Eukaryota</taxon>
        <taxon>Fungi</taxon>
        <taxon>Dikarya</taxon>
        <taxon>Basidiomycota</taxon>
        <taxon>Agaricomycotina</taxon>
        <taxon>Tremellomycetes</taxon>
        <taxon>Trichosporonales</taxon>
        <taxon>Trichosporonaceae</taxon>
        <taxon>Cutaneotrichosporon</taxon>
    </lineage>
</organism>
<evidence type="ECO:0000313" key="2">
    <source>
        <dbReference type="EMBL" id="BEI87734.1"/>
    </source>
</evidence>
<accession>A0AA48I1B7</accession>
<feature type="region of interest" description="Disordered" evidence="1">
    <location>
        <begin position="342"/>
        <end position="392"/>
    </location>
</feature>
<dbReference type="EMBL" id="AP028212">
    <property type="protein sequence ID" value="BEI87734.1"/>
    <property type="molecule type" value="Genomic_DNA"/>
</dbReference>
<feature type="compositionally biased region" description="Basic and acidic residues" evidence="1">
    <location>
        <begin position="367"/>
        <end position="384"/>
    </location>
</feature>